<dbReference type="KEGG" id="aten:116306564"/>
<dbReference type="Pfam" id="PF00632">
    <property type="entry name" value="HECT"/>
    <property type="match status" value="1"/>
</dbReference>
<proteinExistence type="predicted"/>
<dbReference type="InterPro" id="IPR000569">
    <property type="entry name" value="HECT_dom"/>
</dbReference>
<dbReference type="InterPro" id="IPR035983">
    <property type="entry name" value="Hect_E3_ubiquitin_ligase"/>
</dbReference>
<feature type="active site" description="Glycyl thioester intermediate" evidence="2">
    <location>
        <position position="84"/>
    </location>
</feature>
<dbReference type="Gene3D" id="3.30.2410.10">
    <property type="entry name" value="Hect, E3 ligase catalytic domain"/>
    <property type="match status" value="1"/>
</dbReference>
<sequence length="117" mass="13012">MCVDFSLPQQLKEAEICTYKAFCDFLHMIEYEGMSKYEVSLTDVLKFITGCSQVPPLGFSKKISVSFIGDCTPGCQCRPTASTCSLHLRLPTHLQSYEDMTEAGISMLKECFGFGSI</sequence>
<organism evidence="4 5">
    <name type="scientific">Actinia tenebrosa</name>
    <name type="common">Australian red waratah sea anemone</name>
    <dbReference type="NCBI Taxonomy" id="6105"/>
    <lineage>
        <taxon>Eukaryota</taxon>
        <taxon>Metazoa</taxon>
        <taxon>Cnidaria</taxon>
        <taxon>Anthozoa</taxon>
        <taxon>Hexacorallia</taxon>
        <taxon>Actiniaria</taxon>
        <taxon>Actiniidae</taxon>
        <taxon>Actinia</taxon>
    </lineage>
</organism>
<dbReference type="RefSeq" id="XP_031572500.1">
    <property type="nucleotide sequence ID" value="XM_031716640.1"/>
</dbReference>
<evidence type="ECO:0000259" key="3">
    <source>
        <dbReference type="PROSITE" id="PS50237"/>
    </source>
</evidence>
<reference evidence="5" key="1">
    <citation type="submission" date="2025-08" db="UniProtKB">
        <authorList>
            <consortium name="RefSeq"/>
        </authorList>
    </citation>
    <scope>IDENTIFICATION</scope>
</reference>
<feature type="domain" description="HECT" evidence="3">
    <location>
        <begin position="44"/>
        <end position="93"/>
    </location>
</feature>
<dbReference type="SUPFAM" id="SSF56204">
    <property type="entry name" value="Hect, E3 ligase catalytic domain"/>
    <property type="match status" value="1"/>
</dbReference>
<name>A0A6P8J4T0_ACTTE</name>
<protein>
    <submittedName>
        <fullName evidence="5">Uncharacterized protein LOC116306564</fullName>
    </submittedName>
</protein>
<dbReference type="GeneID" id="116306564"/>
<evidence type="ECO:0000256" key="1">
    <source>
        <dbReference type="ARBA" id="ARBA00022786"/>
    </source>
</evidence>
<accession>A0A6P8J4T0</accession>
<dbReference type="PROSITE" id="PS50237">
    <property type="entry name" value="HECT"/>
    <property type="match status" value="1"/>
</dbReference>
<evidence type="ECO:0000256" key="2">
    <source>
        <dbReference type="PROSITE-ProRule" id="PRU00104"/>
    </source>
</evidence>
<gene>
    <name evidence="5" type="primary">LOC116306564</name>
</gene>
<evidence type="ECO:0000313" key="4">
    <source>
        <dbReference type="Proteomes" id="UP000515163"/>
    </source>
</evidence>
<keyword evidence="4" id="KW-1185">Reference proteome</keyword>
<evidence type="ECO:0000313" key="5">
    <source>
        <dbReference type="RefSeq" id="XP_031572500.1"/>
    </source>
</evidence>
<dbReference type="AlphaFoldDB" id="A0A6P8J4T0"/>
<dbReference type="OrthoDB" id="5971299at2759"/>
<dbReference type="GO" id="GO:0004842">
    <property type="term" value="F:ubiquitin-protein transferase activity"/>
    <property type="evidence" value="ECO:0007669"/>
    <property type="project" value="InterPro"/>
</dbReference>
<dbReference type="Proteomes" id="UP000515163">
    <property type="component" value="Unplaced"/>
</dbReference>
<keyword evidence="1 2" id="KW-0833">Ubl conjugation pathway</keyword>
<dbReference type="InParanoid" id="A0A6P8J4T0"/>